<sequence length="121" mass="12968">MELAWVVVECAYLLACCLLHCRPVASFLLLGTLLDLSLHFTSPHLTSPHLTSLPFPHFPSLTSLPLTTLPSPSWALDVTHMQGNTLAPCPPVLPGFTRRSLIRSPRVYGKHGAGAGAGACE</sequence>
<keyword evidence="2" id="KW-1185">Reference proteome</keyword>
<proteinExistence type="predicted"/>
<organism evidence="1 2">
    <name type="scientific">Rhynchosporium secalis</name>
    <name type="common">Barley scald fungus</name>
    <dbReference type="NCBI Taxonomy" id="38038"/>
    <lineage>
        <taxon>Eukaryota</taxon>
        <taxon>Fungi</taxon>
        <taxon>Dikarya</taxon>
        <taxon>Ascomycota</taxon>
        <taxon>Pezizomycotina</taxon>
        <taxon>Leotiomycetes</taxon>
        <taxon>Helotiales</taxon>
        <taxon>Ploettnerulaceae</taxon>
        <taxon>Rhynchosporium</taxon>
    </lineage>
</organism>
<evidence type="ECO:0000313" key="1">
    <source>
        <dbReference type="EMBL" id="CZT40357.1"/>
    </source>
</evidence>
<name>A0A1E1LWA3_RHYSE</name>
<protein>
    <submittedName>
        <fullName evidence="1">Uncharacterized protein</fullName>
    </submittedName>
</protein>
<gene>
    <name evidence="1" type="ORF">RSE6_00172</name>
</gene>
<accession>A0A1E1LWA3</accession>
<dbReference type="Proteomes" id="UP000177625">
    <property type="component" value="Unassembled WGS sequence"/>
</dbReference>
<dbReference type="EMBL" id="FJVC01000002">
    <property type="protein sequence ID" value="CZT40357.1"/>
    <property type="molecule type" value="Genomic_DNA"/>
</dbReference>
<dbReference type="AlphaFoldDB" id="A0A1E1LWA3"/>
<reference evidence="2" key="1">
    <citation type="submission" date="2016-03" db="EMBL/GenBank/DDBJ databases">
        <authorList>
            <person name="Guldener U."/>
        </authorList>
    </citation>
    <scope>NUCLEOTIDE SEQUENCE [LARGE SCALE GENOMIC DNA]</scope>
</reference>
<evidence type="ECO:0000313" key="2">
    <source>
        <dbReference type="Proteomes" id="UP000177625"/>
    </source>
</evidence>